<dbReference type="WBParaSite" id="Hba_06151">
    <property type="protein sequence ID" value="Hba_06151"/>
    <property type="gene ID" value="Hba_06151"/>
</dbReference>
<dbReference type="AlphaFoldDB" id="A0A1I7WLZ0"/>
<keyword evidence="1" id="KW-1185">Reference proteome</keyword>
<name>A0A1I7WLZ0_HETBA</name>
<reference evidence="2" key="1">
    <citation type="submission" date="2016-11" db="UniProtKB">
        <authorList>
            <consortium name="WormBaseParasite"/>
        </authorList>
    </citation>
    <scope>IDENTIFICATION</scope>
</reference>
<protein>
    <submittedName>
        <fullName evidence="2">Uncharacterized protein</fullName>
    </submittedName>
</protein>
<accession>A0A1I7WLZ0</accession>
<proteinExistence type="predicted"/>
<evidence type="ECO:0000313" key="2">
    <source>
        <dbReference type="WBParaSite" id="Hba_06151"/>
    </source>
</evidence>
<evidence type="ECO:0000313" key="1">
    <source>
        <dbReference type="Proteomes" id="UP000095283"/>
    </source>
</evidence>
<sequence length="238" mass="28080">MKMNVVDDLVIGGKETIYTGNDPTPDGMTFRKIVSIECDLFDFIYCKYHDLDKSCLQRIKNTIEQLVEANSRFKIHTVKACNQVGTQHQNERRIYLGNIRGSQFPWWLSESTLIMRNYYNIFDEIVHRLSMRIMDARRKRRSLQVDTVENTLAGDGNNFKEKEQIMRSPPIDGSAWLGVSSDGNEERFYIRFFRKSHASTVNSRLYEGHIQILNSRSFEKTIEEFILITWIYLFLFFF</sequence>
<dbReference type="Proteomes" id="UP000095283">
    <property type="component" value="Unplaced"/>
</dbReference>
<organism evidence="1 2">
    <name type="scientific">Heterorhabditis bacteriophora</name>
    <name type="common">Entomopathogenic nematode worm</name>
    <dbReference type="NCBI Taxonomy" id="37862"/>
    <lineage>
        <taxon>Eukaryota</taxon>
        <taxon>Metazoa</taxon>
        <taxon>Ecdysozoa</taxon>
        <taxon>Nematoda</taxon>
        <taxon>Chromadorea</taxon>
        <taxon>Rhabditida</taxon>
        <taxon>Rhabditina</taxon>
        <taxon>Rhabditomorpha</taxon>
        <taxon>Strongyloidea</taxon>
        <taxon>Heterorhabditidae</taxon>
        <taxon>Heterorhabditis</taxon>
    </lineage>
</organism>